<evidence type="ECO:0000313" key="15">
    <source>
        <dbReference type="Proteomes" id="UP000219286"/>
    </source>
</evidence>
<dbReference type="GO" id="GO:0001080">
    <property type="term" value="P:nitrogen catabolite activation of transcription from RNA polymerase II promoter"/>
    <property type="evidence" value="ECO:0007669"/>
    <property type="project" value="TreeGrafter"/>
</dbReference>
<dbReference type="AlphaFoldDB" id="A0A2H2ZDG5"/>
<keyword evidence="6" id="KW-0010">Activator</keyword>
<comment type="subunit">
    <text evidence="2">Binds DNA as a dimer.</text>
</comment>
<keyword evidence="7" id="KW-0804">Transcription</keyword>
<dbReference type="InterPro" id="IPR004827">
    <property type="entry name" value="bZIP"/>
</dbReference>
<organism evidence="14 15">
    <name type="scientific">Trichoderma parareesei</name>
    <name type="common">Filamentous fungus</name>
    <dbReference type="NCBI Taxonomy" id="858221"/>
    <lineage>
        <taxon>Eukaryota</taxon>
        <taxon>Fungi</taxon>
        <taxon>Dikarya</taxon>
        <taxon>Ascomycota</taxon>
        <taxon>Pezizomycotina</taxon>
        <taxon>Sordariomycetes</taxon>
        <taxon>Hypocreomycetidae</taxon>
        <taxon>Hypocreales</taxon>
        <taxon>Hypocreaceae</taxon>
        <taxon>Trichoderma</taxon>
    </lineage>
</organism>
<proteinExistence type="inferred from homology"/>
<dbReference type="GO" id="GO:0008652">
    <property type="term" value="P:amino acid biosynthetic process"/>
    <property type="evidence" value="ECO:0007669"/>
    <property type="project" value="UniProtKB-KW"/>
</dbReference>
<evidence type="ECO:0000256" key="11">
    <source>
        <dbReference type="SAM" id="Coils"/>
    </source>
</evidence>
<comment type="similarity">
    <text evidence="9">Belongs to the bZIP family. GCN4 subfamily.</text>
</comment>
<accession>A0A2H2ZDG5</accession>
<dbReference type="PANTHER" id="PTHR11462:SF35">
    <property type="entry name" value="TRANSCRIPTION FACTOR JRA"/>
    <property type="match status" value="1"/>
</dbReference>
<evidence type="ECO:0000256" key="10">
    <source>
        <dbReference type="ARBA" id="ARBA00073680"/>
    </source>
</evidence>
<protein>
    <recommendedName>
        <fullName evidence="10">Cross-pathway control protein 1</fullName>
    </recommendedName>
</protein>
<dbReference type="PROSITE" id="PS50217">
    <property type="entry name" value="BZIP"/>
    <property type="match status" value="1"/>
</dbReference>
<reference evidence="14 15" key="1">
    <citation type="journal article" date="2015" name="Genome Announc.">
        <title>Genome sequence and annotation of Trichoderma parareesei, the ancestor of the cellulase producer Trichoderma reesei.</title>
        <authorList>
            <person name="Yang D."/>
            <person name="Pomraning K."/>
            <person name="Kopchinskiy A."/>
            <person name="Karimi Aghcheh R."/>
            <person name="Atanasova L."/>
            <person name="Chenthamara K."/>
            <person name="Baker S.E."/>
            <person name="Zhang R."/>
            <person name="Shen Q."/>
            <person name="Freitag M."/>
            <person name="Kubicek C.P."/>
            <person name="Druzhinina I.S."/>
        </authorList>
    </citation>
    <scope>NUCLEOTIDE SEQUENCE [LARGE SCALE GENOMIC DNA]</scope>
    <source>
        <strain evidence="14 15">CBS 125925</strain>
    </source>
</reference>
<evidence type="ECO:0000256" key="6">
    <source>
        <dbReference type="ARBA" id="ARBA00023159"/>
    </source>
</evidence>
<sequence length="242" mass="25805">MMNAADVDLDDFTVFEGGASTAFSSPAVASSFDFSSGASSAASNLGTVSPQDLLVQEPFMSAPNSAALTALTSPSLYNGSPDFDSFDVSPNFGTAEFDNGPSDPWYPLFPSDAVPHELVNPSESPVQKPLESEPMYRSSSSGSGSGSGKKKPASGSPTSSTRHSSVSGVNSRRRDKPLPPIIVEDANDTVAMKRARNTLAARKSRERKAQRFEELEDRIAKLEAERDHWKRIALSQSGVLTE</sequence>
<evidence type="ECO:0000256" key="5">
    <source>
        <dbReference type="ARBA" id="ARBA00023125"/>
    </source>
</evidence>
<dbReference type="GO" id="GO:0000981">
    <property type="term" value="F:DNA-binding transcription factor activity, RNA polymerase II-specific"/>
    <property type="evidence" value="ECO:0007669"/>
    <property type="project" value="TreeGrafter"/>
</dbReference>
<keyword evidence="5" id="KW-0238">DNA-binding</keyword>
<dbReference type="InterPro" id="IPR050946">
    <property type="entry name" value="AP-1_TF_bZIP"/>
</dbReference>
<dbReference type="Gene3D" id="3.30.160.60">
    <property type="entry name" value="Classic Zinc Finger"/>
    <property type="match status" value="1"/>
</dbReference>
<feature type="coiled-coil region" evidence="11">
    <location>
        <begin position="205"/>
        <end position="232"/>
    </location>
</feature>
<keyword evidence="11" id="KW-0175">Coiled coil</keyword>
<dbReference type="InterPro" id="IPR046347">
    <property type="entry name" value="bZIP_sf"/>
</dbReference>
<evidence type="ECO:0000256" key="8">
    <source>
        <dbReference type="ARBA" id="ARBA00023242"/>
    </source>
</evidence>
<dbReference type="EMBL" id="LFMI01000580">
    <property type="protein sequence ID" value="OTA05183.1"/>
    <property type="molecule type" value="Genomic_DNA"/>
</dbReference>
<dbReference type="GO" id="GO:0005634">
    <property type="term" value="C:nucleus"/>
    <property type="evidence" value="ECO:0007669"/>
    <property type="project" value="UniProtKB-SubCell"/>
</dbReference>
<name>A0A2H2ZDG5_TRIPA</name>
<evidence type="ECO:0000256" key="2">
    <source>
        <dbReference type="ARBA" id="ARBA00011195"/>
    </source>
</evidence>
<dbReference type="Pfam" id="PF00170">
    <property type="entry name" value="bZIP_1"/>
    <property type="match status" value="1"/>
</dbReference>
<evidence type="ECO:0000256" key="4">
    <source>
        <dbReference type="ARBA" id="ARBA00023015"/>
    </source>
</evidence>
<comment type="subcellular location">
    <subcellularLocation>
        <location evidence="1">Nucleus</location>
    </subcellularLocation>
</comment>
<feature type="region of interest" description="Disordered" evidence="12">
    <location>
        <begin position="116"/>
        <end position="185"/>
    </location>
</feature>
<keyword evidence="8" id="KW-0539">Nucleus</keyword>
<keyword evidence="3" id="KW-0028">Amino-acid biosynthesis</keyword>
<comment type="caution">
    <text evidence="14">The sequence shown here is derived from an EMBL/GenBank/DDBJ whole genome shotgun (WGS) entry which is preliminary data.</text>
</comment>
<evidence type="ECO:0000256" key="7">
    <source>
        <dbReference type="ARBA" id="ARBA00023163"/>
    </source>
</evidence>
<feature type="compositionally biased region" description="Low complexity" evidence="12">
    <location>
        <begin position="153"/>
        <end position="170"/>
    </location>
</feature>
<dbReference type="CDD" id="cd12193">
    <property type="entry name" value="bZIP_GCN4"/>
    <property type="match status" value="1"/>
</dbReference>
<feature type="domain" description="BZIP" evidence="13">
    <location>
        <begin position="193"/>
        <end position="227"/>
    </location>
</feature>
<evidence type="ECO:0000256" key="9">
    <source>
        <dbReference type="ARBA" id="ARBA00061302"/>
    </source>
</evidence>
<dbReference type="PROSITE" id="PS00036">
    <property type="entry name" value="BZIP_BASIC"/>
    <property type="match status" value="1"/>
</dbReference>
<evidence type="ECO:0000313" key="14">
    <source>
        <dbReference type="EMBL" id="OTA05183.1"/>
    </source>
</evidence>
<dbReference type="FunFam" id="3.30.160.60:FF:001491">
    <property type="entry name" value="Cross-pathway control protein A"/>
    <property type="match status" value="1"/>
</dbReference>
<dbReference type="OrthoDB" id="5419235at2759"/>
<dbReference type="GO" id="GO:1903833">
    <property type="term" value="P:positive regulation of cellular response to amino acid starvation"/>
    <property type="evidence" value="ECO:0007669"/>
    <property type="project" value="TreeGrafter"/>
</dbReference>
<dbReference type="SUPFAM" id="SSF57959">
    <property type="entry name" value="Leucine zipper domain"/>
    <property type="match status" value="1"/>
</dbReference>
<dbReference type="GO" id="GO:0000978">
    <property type="term" value="F:RNA polymerase II cis-regulatory region sequence-specific DNA binding"/>
    <property type="evidence" value="ECO:0007669"/>
    <property type="project" value="TreeGrafter"/>
</dbReference>
<keyword evidence="15" id="KW-1185">Reference proteome</keyword>
<keyword evidence="4" id="KW-0805">Transcription regulation</keyword>
<dbReference type="PANTHER" id="PTHR11462">
    <property type="entry name" value="JUN TRANSCRIPTION FACTOR-RELATED"/>
    <property type="match status" value="1"/>
</dbReference>
<dbReference type="GO" id="GO:0005667">
    <property type="term" value="C:transcription regulator complex"/>
    <property type="evidence" value="ECO:0007669"/>
    <property type="project" value="TreeGrafter"/>
</dbReference>
<dbReference type="Proteomes" id="UP000219286">
    <property type="component" value="Unassembled WGS sequence"/>
</dbReference>
<evidence type="ECO:0000256" key="1">
    <source>
        <dbReference type="ARBA" id="ARBA00004123"/>
    </source>
</evidence>
<evidence type="ECO:0000256" key="3">
    <source>
        <dbReference type="ARBA" id="ARBA00022605"/>
    </source>
</evidence>
<evidence type="ECO:0000256" key="12">
    <source>
        <dbReference type="SAM" id="MobiDB-lite"/>
    </source>
</evidence>
<evidence type="ECO:0000259" key="13">
    <source>
        <dbReference type="PROSITE" id="PS50217"/>
    </source>
</evidence>
<gene>
    <name evidence="14" type="ORF">A9Z42_0058360</name>
</gene>